<evidence type="ECO:0000313" key="1">
    <source>
        <dbReference type="EMBL" id="CAJ1957101.1"/>
    </source>
</evidence>
<dbReference type="AlphaFoldDB" id="A0AA86SJH5"/>
<reference evidence="1" key="1">
    <citation type="submission" date="2023-10" db="EMBL/GenBank/DDBJ databases">
        <authorList>
            <person name="Domelevo Entfellner J.-B."/>
        </authorList>
    </citation>
    <scope>NUCLEOTIDE SEQUENCE</scope>
</reference>
<sequence length="90" mass="9718">SQLIHSGRPLGLGLSPTCKNLEHSAKLVISGDRQPRYWDGSSPLDSRSGTPKVSPSHLAFGCRPPTLALLLVRDHPKLSLPSVPIMPTWS</sequence>
<dbReference type="Proteomes" id="UP001189624">
    <property type="component" value="Chromosome 5"/>
</dbReference>
<evidence type="ECO:0000313" key="2">
    <source>
        <dbReference type="Proteomes" id="UP001189624"/>
    </source>
</evidence>
<keyword evidence="2" id="KW-1185">Reference proteome</keyword>
<protein>
    <submittedName>
        <fullName evidence="1">Uncharacterized protein</fullName>
    </submittedName>
</protein>
<feature type="non-terminal residue" evidence="1">
    <location>
        <position position="1"/>
    </location>
</feature>
<gene>
    <name evidence="1" type="ORF">AYBTSS11_LOCUS17020</name>
</gene>
<name>A0AA86SJH5_9FABA</name>
<dbReference type="Gramene" id="rna-AYBTSS11_LOCUS17020">
    <property type="protein sequence ID" value="CAJ1957101.1"/>
    <property type="gene ID" value="gene-AYBTSS11_LOCUS17020"/>
</dbReference>
<accession>A0AA86SJH5</accession>
<proteinExistence type="predicted"/>
<organism evidence="1 2">
    <name type="scientific">Sphenostylis stenocarpa</name>
    <dbReference type="NCBI Taxonomy" id="92480"/>
    <lineage>
        <taxon>Eukaryota</taxon>
        <taxon>Viridiplantae</taxon>
        <taxon>Streptophyta</taxon>
        <taxon>Embryophyta</taxon>
        <taxon>Tracheophyta</taxon>
        <taxon>Spermatophyta</taxon>
        <taxon>Magnoliopsida</taxon>
        <taxon>eudicotyledons</taxon>
        <taxon>Gunneridae</taxon>
        <taxon>Pentapetalae</taxon>
        <taxon>rosids</taxon>
        <taxon>fabids</taxon>
        <taxon>Fabales</taxon>
        <taxon>Fabaceae</taxon>
        <taxon>Papilionoideae</taxon>
        <taxon>50 kb inversion clade</taxon>
        <taxon>NPAAA clade</taxon>
        <taxon>indigoferoid/millettioid clade</taxon>
        <taxon>Phaseoleae</taxon>
        <taxon>Sphenostylis</taxon>
    </lineage>
</organism>
<dbReference type="EMBL" id="OY731402">
    <property type="protein sequence ID" value="CAJ1957101.1"/>
    <property type="molecule type" value="Genomic_DNA"/>
</dbReference>